<dbReference type="GeneID" id="18875097"/>
<dbReference type="EMBL" id="GL996501">
    <property type="protein sequence ID" value="EGW33328.1"/>
    <property type="molecule type" value="Genomic_DNA"/>
</dbReference>
<sequence>MAAMSGEHAGHDMGNMATSSTTDAVSSATSSTHDMAAMSHDHAGHNMESIATTSDHHHHTIESTVSSSAGNETATITSQFENGAGLISIGSTALFLLAWSLV</sequence>
<evidence type="ECO:0000256" key="1">
    <source>
        <dbReference type="SAM" id="MobiDB-lite"/>
    </source>
</evidence>
<dbReference type="HOGENOM" id="CLU_2279244_0_0_1"/>
<evidence type="ECO:0000313" key="2">
    <source>
        <dbReference type="EMBL" id="EGW33328.1"/>
    </source>
</evidence>
<evidence type="ECO:0000313" key="3">
    <source>
        <dbReference type="Proteomes" id="UP000000709"/>
    </source>
</evidence>
<gene>
    <name evidence="2" type="ORF">SPAPADRAFT_66302</name>
</gene>
<feature type="region of interest" description="Disordered" evidence="1">
    <location>
        <begin position="1"/>
        <end position="45"/>
    </location>
</feature>
<protein>
    <submittedName>
        <fullName evidence="2">Uncharacterized protein</fullName>
    </submittedName>
</protein>
<reference evidence="2 3" key="1">
    <citation type="journal article" date="2011" name="Proc. Natl. Acad. Sci. U.S.A.">
        <title>Comparative genomics of xylose-fermenting fungi for enhanced biofuel production.</title>
        <authorList>
            <person name="Wohlbach D.J."/>
            <person name="Kuo A."/>
            <person name="Sato T.K."/>
            <person name="Potts K.M."/>
            <person name="Salamov A.A."/>
            <person name="LaButti K.M."/>
            <person name="Sun H."/>
            <person name="Clum A."/>
            <person name="Pangilinan J.L."/>
            <person name="Lindquist E.A."/>
            <person name="Lucas S."/>
            <person name="Lapidus A."/>
            <person name="Jin M."/>
            <person name="Gunawan C."/>
            <person name="Balan V."/>
            <person name="Dale B.E."/>
            <person name="Jeffries T.W."/>
            <person name="Zinkel R."/>
            <person name="Barry K.W."/>
            <person name="Grigoriev I.V."/>
            <person name="Gasch A.P."/>
        </authorList>
    </citation>
    <scope>NUCLEOTIDE SEQUENCE [LARGE SCALE GENOMIC DNA]</scope>
    <source>
        <strain evidence="3">NRRL Y-27907 / 11-Y1</strain>
    </source>
</reference>
<feature type="compositionally biased region" description="Low complexity" evidence="1">
    <location>
        <begin position="17"/>
        <end position="32"/>
    </location>
</feature>
<accession>G3ALX5</accession>
<dbReference type="InParanoid" id="G3ALX5"/>
<proteinExistence type="predicted"/>
<dbReference type="KEGG" id="spaa:SPAPADRAFT_66302"/>
<dbReference type="RefSeq" id="XP_007374843.1">
    <property type="nucleotide sequence ID" value="XM_007374781.1"/>
</dbReference>
<dbReference type="AlphaFoldDB" id="G3ALX5"/>
<dbReference type="Proteomes" id="UP000000709">
    <property type="component" value="Unassembled WGS sequence"/>
</dbReference>
<organism evidence="3">
    <name type="scientific">Spathaspora passalidarum (strain NRRL Y-27907 / 11-Y1)</name>
    <dbReference type="NCBI Taxonomy" id="619300"/>
    <lineage>
        <taxon>Eukaryota</taxon>
        <taxon>Fungi</taxon>
        <taxon>Dikarya</taxon>
        <taxon>Ascomycota</taxon>
        <taxon>Saccharomycotina</taxon>
        <taxon>Pichiomycetes</taxon>
        <taxon>Debaryomycetaceae</taxon>
        <taxon>Spathaspora</taxon>
    </lineage>
</organism>
<name>G3ALX5_SPAPN</name>
<keyword evidence="3" id="KW-1185">Reference proteome</keyword>